<feature type="region of interest" description="Disordered" evidence="1">
    <location>
        <begin position="1"/>
        <end position="25"/>
    </location>
</feature>
<comment type="caution">
    <text evidence="2">The sequence shown here is derived from an EMBL/GenBank/DDBJ whole genome shotgun (WGS) entry which is preliminary data.</text>
</comment>
<reference evidence="2 3" key="1">
    <citation type="journal article" date="2023" name="IMA Fungus">
        <title>Comparative genomic study of the Penicillium genus elucidates a diverse pangenome and 15 lateral gene transfer events.</title>
        <authorList>
            <person name="Petersen C."/>
            <person name="Sorensen T."/>
            <person name="Nielsen M.R."/>
            <person name="Sondergaard T.E."/>
            <person name="Sorensen J.L."/>
            <person name="Fitzpatrick D.A."/>
            <person name="Frisvad J.C."/>
            <person name="Nielsen K.L."/>
        </authorList>
    </citation>
    <scope>NUCLEOTIDE SEQUENCE [LARGE SCALE GENOMIC DNA]</scope>
    <source>
        <strain evidence="2 3">IBT 3361</strain>
    </source>
</reference>
<name>A0ABQ8W8A7_PENCH</name>
<protein>
    <submittedName>
        <fullName evidence="2">Uncharacterized protein</fullName>
    </submittedName>
</protein>
<gene>
    <name evidence="2" type="ORF">N7505_011062</name>
</gene>
<dbReference type="Proteomes" id="UP001220256">
    <property type="component" value="Unassembled WGS sequence"/>
</dbReference>
<evidence type="ECO:0000256" key="1">
    <source>
        <dbReference type="SAM" id="MobiDB-lite"/>
    </source>
</evidence>
<accession>A0ABQ8W8A7</accession>
<evidence type="ECO:0000313" key="2">
    <source>
        <dbReference type="EMBL" id="KAJ5255911.1"/>
    </source>
</evidence>
<dbReference type="EMBL" id="JAPVEB010000010">
    <property type="protein sequence ID" value="KAJ5255911.1"/>
    <property type="molecule type" value="Genomic_DNA"/>
</dbReference>
<organism evidence="2 3">
    <name type="scientific">Penicillium chrysogenum</name>
    <name type="common">Penicillium notatum</name>
    <dbReference type="NCBI Taxonomy" id="5076"/>
    <lineage>
        <taxon>Eukaryota</taxon>
        <taxon>Fungi</taxon>
        <taxon>Dikarya</taxon>
        <taxon>Ascomycota</taxon>
        <taxon>Pezizomycotina</taxon>
        <taxon>Eurotiomycetes</taxon>
        <taxon>Eurotiomycetidae</taxon>
        <taxon>Eurotiales</taxon>
        <taxon>Aspergillaceae</taxon>
        <taxon>Penicillium</taxon>
        <taxon>Penicillium chrysogenum species complex</taxon>
    </lineage>
</organism>
<evidence type="ECO:0000313" key="3">
    <source>
        <dbReference type="Proteomes" id="UP001220256"/>
    </source>
</evidence>
<proteinExistence type="predicted"/>
<sequence>MAGKAKAKEGMSQSDDPIAKSSFKIERDLRKTDHLGEKGNVEIDGMVFRKQPQRPWWQISTH</sequence>
<keyword evidence="3" id="KW-1185">Reference proteome</keyword>